<protein>
    <submittedName>
        <fullName evidence="3">LytTR family transcriptional regulator</fullName>
    </submittedName>
</protein>
<feature type="transmembrane region" description="Helical" evidence="1">
    <location>
        <begin position="53"/>
        <end position="71"/>
    </location>
</feature>
<dbReference type="Gene3D" id="2.40.50.1020">
    <property type="entry name" value="LytTr DNA-binding domain"/>
    <property type="match status" value="1"/>
</dbReference>
<dbReference type="InterPro" id="IPR046947">
    <property type="entry name" value="LytR-like"/>
</dbReference>
<gene>
    <name evidence="3" type="ORF">FOA19_08075</name>
</gene>
<accession>A0A5B6TKS5</accession>
<feature type="transmembrane region" description="Helical" evidence="1">
    <location>
        <begin position="20"/>
        <end position="41"/>
    </location>
</feature>
<dbReference type="EMBL" id="VKKY01000001">
    <property type="protein sequence ID" value="KAA3440596.1"/>
    <property type="molecule type" value="Genomic_DNA"/>
</dbReference>
<dbReference type="SMART" id="SM00850">
    <property type="entry name" value="LytTR"/>
    <property type="match status" value="1"/>
</dbReference>
<dbReference type="AlphaFoldDB" id="A0A5B6TKS5"/>
<dbReference type="GO" id="GO:0000156">
    <property type="term" value="F:phosphorelay response regulator activity"/>
    <property type="evidence" value="ECO:0007669"/>
    <property type="project" value="InterPro"/>
</dbReference>
<feature type="domain" description="HTH LytTR-type" evidence="2">
    <location>
        <begin position="178"/>
        <end position="286"/>
    </location>
</feature>
<dbReference type="Proteomes" id="UP000324133">
    <property type="component" value="Unassembled WGS sequence"/>
</dbReference>
<name>A0A5B6TKS5_9BACT</name>
<keyword evidence="1" id="KW-1133">Transmembrane helix</keyword>
<keyword evidence="1" id="KW-0472">Membrane</keyword>
<reference evidence="3 4" key="1">
    <citation type="submission" date="2019-07" db="EMBL/GenBank/DDBJ databases">
        <title>Rufibacter sp. nov., isolated from lake sediment.</title>
        <authorList>
            <person name="Qu J.-H."/>
        </authorList>
    </citation>
    <scope>NUCLEOTIDE SEQUENCE [LARGE SCALE GENOMIC DNA]</scope>
    <source>
        <strain evidence="3 4">NBS58-1</strain>
    </source>
</reference>
<dbReference type="InterPro" id="IPR007492">
    <property type="entry name" value="LytTR_DNA-bd_dom"/>
</dbReference>
<comment type="caution">
    <text evidence="3">The sequence shown here is derived from an EMBL/GenBank/DDBJ whole genome shotgun (WGS) entry which is preliminary data.</text>
</comment>
<feature type="transmembrane region" description="Helical" evidence="1">
    <location>
        <begin position="91"/>
        <end position="111"/>
    </location>
</feature>
<dbReference type="OrthoDB" id="1118393at2"/>
<keyword evidence="4" id="KW-1185">Reference proteome</keyword>
<dbReference type="Pfam" id="PF04397">
    <property type="entry name" value="LytTR"/>
    <property type="match status" value="1"/>
</dbReference>
<evidence type="ECO:0000313" key="3">
    <source>
        <dbReference type="EMBL" id="KAA3440596.1"/>
    </source>
</evidence>
<keyword evidence="1" id="KW-0812">Transmembrane</keyword>
<evidence type="ECO:0000259" key="2">
    <source>
        <dbReference type="PROSITE" id="PS50930"/>
    </source>
</evidence>
<proteinExistence type="predicted"/>
<dbReference type="PROSITE" id="PS50930">
    <property type="entry name" value="HTH_LYTTR"/>
    <property type="match status" value="1"/>
</dbReference>
<sequence length="287" mass="32224">MLSFLRQPYPLSELTLSKSVFHSLLFGFIIAFSLIVFQPFGSYNWHHPSKNPILAGYGVVAAVSVFLNFYAFRKMLPRLFTEANWSVGKEIIWNLLHFGTGGFLCTVYGSLMGVMPFTLSQILYMSMVAFLMGLVPAVLLVMINYVYLLQKYRPLEPTEKKETPAPAALSTQEEELVLVAENGKDTLRLSAPNLLFIEASDNYCTVFHLDSGKLTKTLLRSSLSRLESQITWPGISRCHRSYLVNLERVQTVSGNAQGYKLHFDGTEQLVPVARSYSGLVRETFVAA</sequence>
<dbReference type="RefSeq" id="WP_149090227.1">
    <property type="nucleotide sequence ID" value="NZ_VKKY01000001.1"/>
</dbReference>
<organism evidence="3 4">
    <name type="scientific">Rufibacter hautae</name>
    <dbReference type="NCBI Taxonomy" id="2595005"/>
    <lineage>
        <taxon>Bacteria</taxon>
        <taxon>Pseudomonadati</taxon>
        <taxon>Bacteroidota</taxon>
        <taxon>Cytophagia</taxon>
        <taxon>Cytophagales</taxon>
        <taxon>Hymenobacteraceae</taxon>
        <taxon>Rufibacter</taxon>
    </lineage>
</organism>
<evidence type="ECO:0000313" key="4">
    <source>
        <dbReference type="Proteomes" id="UP000324133"/>
    </source>
</evidence>
<evidence type="ECO:0000256" key="1">
    <source>
        <dbReference type="SAM" id="Phobius"/>
    </source>
</evidence>
<dbReference type="PANTHER" id="PTHR37299:SF1">
    <property type="entry name" value="STAGE 0 SPORULATION PROTEIN A HOMOLOG"/>
    <property type="match status" value="1"/>
</dbReference>
<feature type="transmembrane region" description="Helical" evidence="1">
    <location>
        <begin position="123"/>
        <end position="147"/>
    </location>
</feature>
<dbReference type="GO" id="GO:0003677">
    <property type="term" value="F:DNA binding"/>
    <property type="evidence" value="ECO:0007669"/>
    <property type="project" value="InterPro"/>
</dbReference>
<dbReference type="PANTHER" id="PTHR37299">
    <property type="entry name" value="TRANSCRIPTIONAL REGULATOR-RELATED"/>
    <property type="match status" value="1"/>
</dbReference>